<comment type="caution">
    <text evidence="2">The sequence shown here is derived from an EMBL/GenBank/DDBJ whole genome shotgun (WGS) entry which is preliminary data.</text>
</comment>
<organism evidence="2 3">
    <name type="scientific">Trypanosoma congolense (strain IL3000)</name>
    <dbReference type="NCBI Taxonomy" id="1068625"/>
    <lineage>
        <taxon>Eukaryota</taxon>
        <taxon>Discoba</taxon>
        <taxon>Euglenozoa</taxon>
        <taxon>Kinetoplastea</taxon>
        <taxon>Metakinetoplastina</taxon>
        <taxon>Trypanosomatida</taxon>
        <taxon>Trypanosomatidae</taxon>
        <taxon>Trypanosoma</taxon>
        <taxon>Nannomonas</taxon>
    </lineage>
</organism>
<keyword evidence="1" id="KW-1133">Transmembrane helix</keyword>
<reference evidence="2 3" key="2">
    <citation type="journal article" date="2012" name="Proc. Natl. Acad. Sci. U.S.A.">
        <title>Antigenic diversity is generated by distinct evolutionary mechanisms in African trypanosome species.</title>
        <authorList>
            <person name="Jackson A.P."/>
            <person name="Berry A."/>
            <person name="Aslett M."/>
            <person name="Allison H.C."/>
            <person name="Burton P."/>
            <person name="Vavrova-Anderson J."/>
            <person name="Brown R."/>
            <person name="Browne H."/>
            <person name="Corton N."/>
            <person name="Hauser H."/>
            <person name="Gamble J."/>
            <person name="Gilderthorp R."/>
            <person name="Marcello L."/>
            <person name="McQuillan J."/>
            <person name="Otto T.D."/>
            <person name="Quail M.A."/>
            <person name="Sanders M.J."/>
            <person name="van Tonder A."/>
            <person name="Ginger M.L."/>
            <person name="Field M.C."/>
            <person name="Barry J.D."/>
            <person name="Hertz-Fowler C."/>
            <person name="Berriman M."/>
        </authorList>
    </citation>
    <scope>NUCLEOTIDE SEQUENCE [LARGE SCALE GENOMIC DNA]</scope>
    <source>
        <strain evidence="2 3">IL3000</strain>
    </source>
</reference>
<dbReference type="VEuPathDB" id="TriTrypDB:TcIL3000_0_12890"/>
<reference evidence="3" key="1">
    <citation type="submission" date="2011-07" db="EMBL/GenBank/DDBJ databases">
        <title>Divergent evolution of antigenic variation in African trypanosomes.</title>
        <authorList>
            <person name="Jackson A.P."/>
            <person name="Berry A."/>
            <person name="Allison H.C."/>
            <person name="Burton P."/>
            <person name="Anderson J."/>
            <person name="Aslett M."/>
            <person name="Brown R."/>
            <person name="Corton N."/>
            <person name="Harris D."/>
            <person name="Hauser H."/>
            <person name="Gamble J."/>
            <person name="Gilderthorp R."/>
            <person name="McQuillan J."/>
            <person name="Quail M.A."/>
            <person name="Sanders M."/>
            <person name="Van Tonder A."/>
            <person name="Ginger M.L."/>
            <person name="Donelson J.E."/>
            <person name="Field M.C."/>
            <person name="Barry J.D."/>
            <person name="Berriman M."/>
            <person name="Hertz-Fowler C."/>
        </authorList>
    </citation>
    <scope>NUCLEOTIDE SEQUENCE [LARGE SCALE GENOMIC DNA]</scope>
    <source>
        <strain evidence="3">IL3000</strain>
    </source>
</reference>
<keyword evidence="1" id="KW-0472">Membrane</keyword>
<keyword evidence="1" id="KW-0812">Transmembrane</keyword>
<accession>F9WGB7</accession>
<proteinExistence type="predicted"/>
<feature type="transmembrane region" description="Helical" evidence="1">
    <location>
        <begin position="111"/>
        <end position="128"/>
    </location>
</feature>
<dbReference type="AlphaFoldDB" id="F9WGB7"/>
<dbReference type="Proteomes" id="UP000000702">
    <property type="component" value="Unassembled WGS sequence"/>
</dbReference>
<keyword evidence="3" id="KW-1185">Reference proteome</keyword>
<protein>
    <submittedName>
        <fullName evidence="2">WGS project CAEQ00000000 data, annotated contig 486</fullName>
    </submittedName>
</protein>
<name>F9WGB7_TRYCI</name>
<sequence>MENIILGYTKDCMAYDNSAHQARISIESRLTSSIPTNELPLQKRKVTYLVEAPHHQRFGPRRHPLNAVSKHDIGRSLLVVHPLPGCFKSPSHPIALLHSPIRAYRMKKKNIIILTTVAVVIIVYEPSLTDCGSHRSTIMLFFPLEMKQALCCCRPSAWEIHWCHSSYYIGNGSTPPMS</sequence>
<evidence type="ECO:0000256" key="1">
    <source>
        <dbReference type="SAM" id="Phobius"/>
    </source>
</evidence>
<dbReference type="EMBL" id="CAEQ01002255">
    <property type="protein sequence ID" value="CCD16351.1"/>
    <property type="molecule type" value="Genomic_DNA"/>
</dbReference>
<evidence type="ECO:0000313" key="3">
    <source>
        <dbReference type="Proteomes" id="UP000000702"/>
    </source>
</evidence>
<gene>
    <name evidence="2" type="ORF">TCIL3000_0_12890</name>
</gene>
<evidence type="ECO:0000313" key="2">
    <source>
        <dbReference type="EMBL" id="CCD16351.1"/>
    </source>
</evidence>